<feature type="compositionally biased region" description="Basic and acidic residues" evidence="1">
    <location>
        <begin position="43"/>
        <end position="59"/>
    </location>
</feature>
<sequence length="102" mass="12028">MPRSSRRRALMTKQLIQFSLGMRREEHCGREPGTLRRLRAKYSGKEHKQSLSVKEERVTRQGNKKIRKKRKIPLRCQLAIRNVLAKRSLACLGEVREVRANY</sequence>
<accession>A0A5B7KFP9</accession>
<proteinExistence type="predicted"/>
<dbReference type="EMBL" id="VSRR010147053">
    <property type="protein sequence ID" value="MPD05654.1"/>
    <property type="molecule type" value="Genomic_DNA"/>
</dbReference>
<protein>
    <submittedName>
        <fullName evidence="2">Uncharacterized protein</fullName>
    </submittedName>
</protein>
<dbReference type="Proteomes" id="UP000324222">
    <property type="component" value="Unassembled WGS sequence"/>
</dbReference>
<organism evidence="2 3">
    <name type="scientific">Portunus trituberculatus</name>
    <name type="common">Swimming crab</name>
    <name type="synonym">Neptunus trituberculatus</name>
    <dbReference type="NCBI Taxonomy" id="210409"/>
    <lineage>
        <taxon>Eukaryota</taxon>
        <taxon>Metazoa</taxon>
        <taxon>Ecdysozoa</taxon>
        <taxon>Arthropoda</taxon>
        <taxon>Crustacea</taxon>
        <taxon>Multicrustacea</taxon>
        <taxon>Malacostraca</taxon>
        <taxon>Eumalacostraca</taxon>
        <taxon>Eucarida</taxon>
        <taxon>Decapoda</taxon>
        <taxon>Pleocyemata</taxon>
        <taxon>Brachyura</taxon>
        <taxon>Eubrachyura</taxon>
        <taxon>Portunoidea</taxon>
        <taxon>Portunidae</taxon>
        <taxon>Portuninae</taxon>
        <taxon>Portunus</taxon>
    </lineage>
</organism>
<reference evidence="2 3" key="1">
    <citation type="submission" date="2019-05" db="EMBL/GenBank/DDBJ databases">
        <title>Another draft genome of Portunus trituberculatus and its Hox gene families provides insights of decapod evolution.</title>
        <authorList>
            <person name="Jeong J.-H."/>
            <person name="Song I."/>
            <person name="Kim S."/>
            <person name="Choi T."/>
            <person name="Kim D."/>
            <person name="Ryu S."/>
            <person name="Kim W."/>
        </authorList>
    </citation>
    <scope>NUCLEOTIDE SEQUENCE [LARGE SCALE GENOMIC DNA]</scope>
    <source>
        <tissue evidence="2">Muscle</tissue>
    </source>
</reference>
<comment type="caution">
    <text evidence="2">The sequence shown here is derived from an EMBL/GenBank/DDBJ whole genome shotgun (WGS) entry which is preliminary data.</text>
</comment>
<feature type="region of interest" description="Disordered" evidence="1">
    <location>
        <begin position="42"/>
        <end position="66"/>
    </location>
</feature>
<name>A0A5B7KFP9_PORTR</name>
<evidence type="ECO:0000313" key="3">
    <source>
        <dbReference type="Proteomes" id="UP000324222"/>
    </source>
</evidence>
<dbReference type="AlphaFoldDB" id="A0A5B7KFP9"/>
<evidence type="ECO:0000313" key="2">
    <source>
        <dbReference type="EMBL" id="MPD05654.1"/>
    </source>
</evidence>
<gene>
    <name evidence="2" type="ORF">E2C01_101410</name>
</gene>
<keyword evidence="3" id="KW-1185">Reference proteome</keyword>
<evidence type="ECO:0000256" key="1">
    <source>
        <dbReference type="SAM" id="MobiDB-lite"/>
    </source>
</evidence>